<dbReference type="Pfam" id="PF01145">
    <property type="entry name" value="Band_7"/>
    <property type="match status" value="1"/>
</dbReference>
<gene>
    <name evidence="5" type="ORF">dnm_038400</name>
</gene>
<keyword evidence="3" id="KW-0812">Transmembrane</keyword>
<dbReference type="InterPro" id="IPR001107">
    <property type="entry name" value="Band_7"/>
</dbReference>
<feature type="compositionally biased region" description="Polar residues" evidence="2">
    <location>
        <begin position="284"/>
        <end position="295"/>
    </location>
</feature>
<evidence type="ECO:0000256" key="3">
    <source>
        <dbReference type="SAM" id="Phobius"/>
    </source>
</evidence>
<evidence type="ECO:0000259" key="4">
    <source>
        <dbReference type="SMART" id="SM00244"/>
    </source>
</evidence>
<dbReference type="KEGG" id="dmm:dnm_038400"/>
<protein>
    <submittedName>
        <fullName evidence="5">SPFH domain-containing protein</fullName>
    </submittedName>
</protein>
<dbReference type="GO" id="GO:0016020">
    <property type="term" value="C:membrane"/>
    <property type="evidence" value="ECO:0007669"/>
    <property type="project" value="UniProtKB-SubCell"/>
</dbReference>
<evidence type="ECO:0000256" key="2">
    <source>
        <dbReference type="SAM" id="MobiDB-lite"/>
    </source>
</evidence>
<proteinExistence type="predicted"/>
<dbReference type="InterPro" id="IPR036013">
    <property type="entry name" value="Band_7/SPFH_dom_sf"/>
</dbReference>
<evidence type="ECO:0000313" key="6">
    <source>
        <dbReference type="Proteomes" id="UP000663722"/>
    </source>
</evidence>
<dbReference type="AlphaFoldDB" id="A0A975BLR1"/>
<organism evidence="5 6">
    <name type="scientific">Desulfonema magnum</name>
    <dbReference type="NCBI Taxonomy" id="45655"/>
    <lineage>
        <taxon>Bacteria</taxon>
        <taxon>Pseudomonadati</taxon>
        <taxon>Thermodesulfobacteriota</taxon>
        <taxon>Desulfobacteria</taxon>
        <taxon>Desulfobacterales</taxon>
        <taxon>Desulfococcaceae</taxon>
        <taxon>Desulfonema</taxon>
    </lineage>
</organism>
<dbReference type="PANTHER" id="PTHR23222">
    <property type="entry name" value="PROHIBITIN"/>
    <property type="match status" value="1"/>
</dbReference>
<dbReference type="EMBL" id="CP061800">
    <property type="protein sequence ID" value="QTA87803.1"/>
    <property type="molecule type" value="Genomic_DNA"/>
</dbReference>
<keyword evidence="6" id="KW-1185">Reference proteome</keyword>
<dbReference type="CDD" id="cd03401">
    <property type="entry name" value="SPFH_prohibitin"/>
    <property type="match status" value="1"/>
</dbReference>
<evidence type="ECO:0000313" key="5">
    <source>
        <dbReference type="EMBL" id="QTA87803.1"/>
    </source>
</evidence>
<feature type="domain" description="Band 7" evidence="4">
    <location>
        <begin position="36"/>
        <end position="199"/>
    </location>
</feature>
<feature type="compositionally biased region" description="Basic and acidic residues" evidence="2">
    <location>
        <begin position="326"/>
        <end position="340"/>
    </location>
</feature>
<dbReference type="Gene3D" id="3.30.479.30">
    <property type="entry name" value="Band 7 domain"/>
    <property type="match status" value="1"/>
</dbReference>
<dbReference type="PANTHER" id="PTHR23222:SF0">
    <property type="entry name" value="PROHIBITIN 1"/>
    <property type="match status" value="1"/>
</dbReference>
<keyword evidence="3" id="KW-0472">Membrane</keyword>
<feature type="transmembrane region" description="Helical" evidence="3">
    <location>
        <begin position="12"/>
        <end position="34"/>
    </location>
</feature>
<dbReference type="InterPro" id="IPR000163">
    <property type="entry name" value="Prohibitin"/>
</dbReference>
<reference evidence="5" key="1">
    <citation type="journal article" date="2021" name="Microb. Physiol.">
        <title>Proteogenomic Insights into the Physiology of Marine, Sulfate-Reducing, Filamentous Desulfonema limicola and Desulfonema magnum.</title>
        <authorList>
            <person name="Schnaars V."/>
            <person name="Wohlbrand L."/>
            <person name="Scheve S."/>
            <person name="Hinrichs C."/>
            <person name="Reinhardt R."/>
            <person name="Rabus R."/>
        </authorList>
    </citation>
    <scope>NUCLEOTIDE SEQUENCE</scope>
    <source>
        <strain evidence="5">4be13</strain>
    </source>
</reference>
<dbReference type="RefSeq" id="WP_207682840.1">
    <property type="nucleotide sequence ID" value="NZ_CP061800.1"/>
</dbReference>
<dbReference type="Proteomes" id="UP000663722">
    <property type="component" value="Chromosome"/>
</dbReference>
<dbReference type="SUPFAM" id="SSF117892">
    <property type="entry name" value="Band 7/SPFH domain"/>
    <property type="match status" value="1"/>
</dbReference>
<evidence type="ECO:0000256" key="1">
    <source>
        <dbReference type="ARBA" id="ARBA00004167"/>
    </source>
</evidence>
<keyword evidence="3" id="KW-1133">Transmembrane helix</keyword>
<feature type="compositionally biased region" description="Polar residues" evidence="2">
    <location>
        <begin position="308"/>
        <end position="320"/>
    </location>
</feature>
<dbReference type="SMART" id="SM00244">
    <property type="entry name" value="PHB"/>
    <property type="match status" value="1"/>
</dbReference>
<sequence length="340" mass="38293">MREFYKKLKAKLRKVSVSLAVPFLIALFVAAYFLQNIVIIIPAGHGGVFWSLFFGGTQVDHVYAEGVHFIYPWDKMYDYNVRVQEVFHEFDVLTKNGLKVHLFISIRYQPQYKLLGLLHKKVGPDYVNVVVIPEIENVLRVLIGKLDAEEVYRTEQAIIEKSISEAVEQIAQRYVNVDDVIIKKMQLPASVEQSIREKIQQKHIADSYKFRLEREEQEKERKRIEAEGLKIFNKSLSPQVLHWMGIDATLKLAESENAKTVVIGGGKQGGLPIIGGIPIGSFTDFVQPQPSGDTDSSGKEETSEPETSDVSSANQISEDSGGTKEANAEKEKSDKIQRGL</sequence>
<accession>A0A975BLR1</accession>
<feature type="region of interest" description="Disordered" evidence="2">
    <location>
        <begin position="282"/>
        <end position="340"/>
    </location>
</feature>
<name>A0A975BLR1_9BACT</name>
<comment type="subcellular location">
    <subcellularLocation>
        <location evidence="1">Membrane</location>
        <topology evidence="1">Single-pass membrane protein</topology>
    </subcellularLocation>
</comment>